<evidence type="ECO:0000313" key="1">
    <source>
        <dbReference type="EnsemblProtists" id="HpaP803699"/>
    </source>
</evidence>
<keyword evidence="2" id="KW-1185">Reference proteome</keyword>
<dbReference type="Proteomes" id="UP000011713">
    <property type="component" value="Unassembled WGS sequence"/>
</dbReference>
<dbReference type="EMBL" id="JH598105">
    <property type="status" value="NOT_ANNOTATED_CDS"/>
    <property type="molecule type" value="Genomic_DNA"/>
</dbReference>
<organism evidence="1 2">
    <name type="scientific">Hyaloperonospora arabidopsidis (strain Emoy2)</name>
    <name type="common">Downy mildew agent</name>
    <name type="synonym">Peronospora arabidopsidis</name>
    <dbReference type="NCBI Taxonomy" id="559515"/>
    <lineage>
        <taxon>Eukaryota</taxon>
        <taxon>Sar</taxon>
        <taxon>Stramenopiles</taxon>
        <taxon>Oomycota</taxon>
        <taxon>Peronosporomycetes</taxon>
        <taxon>Peronosporales</taxon>
        <taxon>Peronosporaceae</taxon>
        <taxon>Hyaloperonospora</taxon>
    </lineage>
</organism>
<reference evidence="1" key="2">
    <citation type="submission" date="2015-06" db="UniProtKB">
        <authorList>
            <consortium name="EnsemblProtists"/>
        </authorList>
    </citation>
    <scope>IDENTIFICATION</scope>
    <source>
        <strain evidence="1">Emoy2</strain>
    </source>
</reference>
<dbReference type="HOGENOM" id="CLU_2763269_0_0_1"/>
<accession>M4BBN6</accession>
<proteinExistence type="predicted"/>
<evidence type="ECO:0000313" key="2">
    <source>
        <dbReference type="Proteomes" id="UP000011713"/>
    </source>
</evidence>
<reference evidence="2" key="1">
    <citation type="journal article" date="2010" name="Science">
        <title>Signatures of adaptation to obligate biotrophy in the Hyaloperonospora arabidopsidis genome.</title>
        <authorList>
            <person name="Baxter L."/>
            <person name="Tripathy S."/>
            <person name="Ishaque N."/>
            <person name="Boot N."/>
            <person name="Cabral A."/>
            <person name="Kemen E."/>
            <person name="Thines M."/>
            <person name="Ah-Fong A."/>
            <person name="Anderson R."/>
            <person name="Badejoko W."/>
            <person name="Bittner-Eddy P."/>
            <person name="Boore J.L."/>
            <person name="Chibucos M.C."/>
            <person name="Coates M."/>
            <person name="Dehal P."/>
            <person name="Delehaunty K."/>
            <person name="Dong S."/>
            <person name="Downton P."/>
            <person name="Dumas B."/>
            <person name="Fabro G."/>
            <person name="Fronick C."/>
            <person name="Fuerstenberg S.I."/>
            <person name="Fulton L."/>
            <person name="Gaulin E."/>
            <person name="Govers F."/>
            <person name="Hughes L."/>
            <person name="Humphray S."/>
            <person name="Jiang R.H."/>
            <person name="Judelson H."/>
            <person name="Kamoun S."/>
            <person name="Kyung K."/>
            <person name="Meijer H."/>
            <person name="Minx P."/>
            <person name="Morris P."/>
            <person name="Nelson J."/>
            <person name="Phuntumart V."/>
            <person name="Qutob D."/>
            <person name="Rehmany A."/>
            <person name="Rougon-Cardoso A."/>
            <person name="Ryden P."/>
            <person name="Torto-Alalibo T."/>
            <person name="Studholme D."/>
            <person name="Wang Y."/>
            <person name="Win J."/>
            <person name="Wood J."/>
            <person name="Clifton S.W."/>
            <person name="Rogers J."/>
            <person name="Van den Ackerveken G."/>
            <person name="Jones J.D."/>
            <person name="McDowell J.M."/>
            <person name="Beynon J."/>
            <person name="Tyler B.M."/>
        </authorList>
    </citation>
    <scope>NUCLEOTIDE SEQUENCE [LARGE SCALE GENOMIC DNA]</scope>
    <source>
        <strain evidence="2">Emoy2</strain>
    </source>
</reference>
<dbReference type="AlphaFoldDB" id="M4BBN6"/>
<name>M4BBN6_HYAAE</name>
<sequence length="70" mass="8299">MCSRTRVTQRSKGELKFYFLVLSVINLIQLPNTKVKLIHIVIFSILRLMDGTSICHQWMTEVINHINYHR</sequence>
<dbReference type="VEuPathDB" id="FungiDB:HpaG803699"/>
<protein>
    <submittedName>
        <fullName evidence="1">Uncharacterized protein</fullName>
    </submittedName>
</protein>
<dbReference type="InParanoid" id="M4BBN6"/>
<dbReference type="EnsemblProtists" id="HpaT803699">
    <property type="protein sequence ID" value="HpaP803699"/>
    <property type="gene ID" value="HpaG803699"/>
</dbReference>